<dbReference type="Gene3D" id="1.25.40.10">
    <property type="entry name" value="Tetratricopeptide repeat domain"/>
    <property type="match status" value="1"/>
</dbReference>
<proteinExistence type="predicted"/>
<comment type="caution">
    <text evidence="1">The sequence shown here is derived from an EMBL/GenBank/DDBJ whole genome shotgun (WGS) entry which is preliminary data.</text>
</comment>
<dbReference type="Proteomes" id="UP000007148">
    <property type="component" value="Unassembled WGS sequence"/>
</dbReference>
<accession>G4TZD9</accession>
<dbReference type="OrthoDB" id="1658288at2759"/>
<organism evidence="1 2">
    <name type="scientific">Serendipita indica (strain DSM 11827)</name>
    <name type="common">Root endophyte fungus</name>
    <name type="synonym">Piriformospora indica</name>
    <dbReference type="NCBI Taxonomy" id="1109443"/>
    <lineage>
        <taxon>Eukaryota</taxon>
        <taxon>Fungi</taxon>
        <taxon>Dikarya</taxon>
        <taxon>Basidiomycota</taxon>
        <taxon>Agaricomycotina</taxon>
        <taxon>Agaricomycetes</taxon>
        <taxon>Sebacinales</taxon>
        <taxon>Serendipitaceae</taxon>
        <taxon>Serendipita</taxon>
    </lineage>
</organism>
<dbReference type="EMBL" id="CAFZ01000915">
    <property type="protein sequence ID" value="CCA76682.1"/>
    <property type="molecule type" value="Genomic_DNA"/>
</dbReference>
<dbReference type="InterPro" id="IPR011990">
    <property type="entry name" value="TPR-like_helical_dom_sf"/>
</dbReference>
<dbReference type="STRING" id="1109443.G4TZD9"/>
<sequence>MLALAITQAGSYIRKTRRLDTYLDTLRSHRKRLLRKQPDIGNEYTSSTYAAFDLSFQTLPTKTQELLKLCAFLHHSDIPVSLFQHSTESGFATYTVLDDFPPPDSDKAVIQKLKEILGSTWDEVEFQEIVESATRASFIHVSTDGLFYAVHPLLQMYIKDCSSQEDNREYARATTQLILGAIRPVEGSNARFWQLLPHATKIPQSVQSENMAHALAFYKLYHPLGDWKTCRELLETAFYQVQQDHGLKHKSSMWVMCKLGNALHSCGQLEKAEKMEREVLALRLEILGPRHPDTIQAMGNLAATLHSRGQLDEAEKMKREVLALQLEILGPRHPGTISAMTKLANTLYQRDRLEEAEKIEREILSLRHEILGKRHPESLNASYSLCKTLCKGGQLEEAATLLQETIGICTEEFGKDDRRTLKYKEFLKLIVPNQPV</sequence>
<reference evidence="1 2" key="1">
    <citation type="journal article" date="2011" name="PLoS Pathog.">
        <title>Endophytic Life Strategies Decoded by Genome and Transcriptome Analyses of the Mutualistic Root Symbiont Piriformospora indica.</title>
        <authorList>
            <person name="Zuccaro A."/>
            <person name="Lahrmann U."/>
            <person name="Guldener U."/>
            <person name="Langen G."/>
            <person name="Pfiffi S."/>
            <person name="Biedenkopf D."/>
            <person name="Wong P."/>
            <person name="Samans B."/>
            <person name="Grimm C."/>
            <person name="Basiewicz M."/>
            <person name="Murat C."/>
            <person name="Martin F."/>
            <person name="Kogel K.H."/>
        </authorList>
    </citation>
    <scope>NUCLEOTIDE SEQUENCE [LARGE SCALE GENOMIC DNA]</scope>
    <source>
        <strain evidence="1 2">DSM 11827</strain>
    </source>
</reference>
<gene>
    <name evidence="1" type="ORF">PIIN_11898</name>
</gene>
<evidence type="ECO:0000313" key="2">
    <source>
        <dbReference type="Proteomes" id="UP000007148"/>
    </source>
</evidence>
<dbReference type="AlphaFoldDB" id="G4TZD9"/>
<keyword evidence="2" id="KW-1185">Reference proteome</keyword>
<dbReference type="HOGENOM" id="CLU_000288_125_12_1"/>
<dbReference type="PANTHER" id="PTHR46082:SF6">
    <property type="entry name" value="AAA+ ATPASE DOMAIN-CONTAINING PROTEIN-RELATED"/>
    <property type="match status" value="1"/>
</dbReference>
<dbReference type="SUPFAM" id="SSF48452">
    <property type="entry name" value="TPR-like"/>
    <property type="match status" value="2"/>
</dbReference>
<dbReference type="InParanoid" id="G4TZD9"/>
<dbReference type="PANTHER" id="PTHR46082">
    <property type="entry name" value="ATP/GTP-BINDING PROTEIN-RELATED"/>
    <property type="match status" value="1"/>
</dbReference>
<evidence type="ECO:0000313" key="1">
    <source>
        <dbReference type="EMBL" id="CCA76682.1"/>
    </source>
</evidence>
<protein>
    <submittedName>
        <fullName evidence="1">Related to kinesin light chain</fullName>
    </submittedName>
</protein>
<dbReference type="eggNOG" id="KOG1840">
    <property type="taxonomic scope" value="Eukaryota"/>
</dbReference>
<name>G4TZD9_SERID</name>
<dbReference type="InterPro" id="IPR053137">
    <property type="entry name" value="NLR-like"/>
</dbReference>
<dbReference type="Pfam" id="PF13424">
    <property type="entry name" value="TPR_12"/>
    <property type="match status" value="2"/>
</dbReference>